<organism evidence="1 2">
    <name type="scientific">Bugula neritina</name>
    <name type="common">Brown bryozoan</name>
    <name type="synonym">Sertularia neritina</name>
    <dbReference type="NCBI Taxonomy" id="10212"/>
    <lineage>
        <taxon>Eukaryota</taxon>
        <taxon>Metazoa</taxon>
        <taxon>Spiralia</taxon>
        <taxon>Lophotrochozoa</taxon>
        <taxon>Bryozoa</taxon>
        <taxon>Gymnolaemata</taxon>
        <taxon>Cheilostomatida</taxon>
        <taxon>Flustrina</taxon>
        <taxon>Buguloidea</taxon>
        <taxon>Bugulidae</taxon>
        <taxon>Bugula</taxon>
    </lineage>
</organism>
<name>A0A7J7K0Y3_BUGNE</name>
<dbReference type="AlphaFoldDB" id="A0A7J7K0Y3"/>
<dbReference type="Proteomes" id="UP000593567">
    <property type="component" value="Unassembled WGS sequence"/>
</dbReference>
<evidence type="ECO:0000313" key="1">
    <source>
        <dbReference type="EMBL" id="KAF6032300.1"/>
    </source>
</evidence>
<comment type="caution">
    <text evidence="1">The sequence shown here is derived from an EMBL/GenBank/DDBJ whole genome shotgun (WGS) entry which is preliminary data.</text>
</comment>
<proteinExistence type="predicted"/>
<protein>
    <submittedName>
        <fullName evidence="1">Uncharacterized protein</fullName>
    </submittedName>
</protein>
<evidence type="ECO:0000313" key="2">
    <source>
        <dbReference type="Proteomes" id="UP000593567"/>
    </source>
</evidence>
<reference evidence="1" key="1">
    <citation type="submission" date="2020-06" db="EMBL/GenBank/DDBJ databases">
        <title>Draft genome of Bugula neritina, a colonial animal packing powerful symbionts and potential medicines.</title>
        <authorList>
            <person name="Rayko M."/>
        </authorList>
    </citation>
    <scope>NUCLEOTIDE SEQUENCE [LARGE SCALE GENOMIC DNA]</scope>
    <source>
        <strain evidence="1">Kwan_BN1</strain>
    </source>
</reference>
<keyword evidence="2" id="KW-1185">Reference proteome</keyword>
<gene>
    <name evidence="1" type="ORF">EB796_009401</name>
</gene>
<accession>A0A7J7K0Y3</accession>
<dbReference type="EMBL" id="VXIV02001517">
    <property type="protein sequence ID" value="KAF6032300.1"/>
    <property type="molecule type" value="Genomic_DNA"/>
</dbReference>
<sequence length="67" mass="7734">MYLIAVNICEHAMCPRCPCSMYPYIYREANCNPLIHRLYMCNSAGNCHANEDIYSAVNRVLNQCNPF</sequence>